<protein>
    <recommendedName>
        <fullName evidence="7">Ankyrin repeat protein</fullName>
    </recommendedName>
</protein>
<evidence type="ECO:0000256" key="1">
    <source>
        <dbReference type="ARBA" id="ARBA00022737"/>
    </source>
</evidence>
<dbReference type="PROSITE" id="PS50297">
    <property type="entry name" value="ANK_REP_REGION"/>
    <property type="match status" value="2"/>
</dbReference>
<feature type="region of interest" description="Disordered" evidence="4">
    <location>
        <begin position="211"/>
        <end position="240"/>
    </location>
</feature>
<dbReference type="SMART" id="SM00248">
    <property type="entry name" value="ANK"/>
    <property type="match status" value="4"/>
</dbReference>
<dbReference type="AlphaFoldDB" id="A0A8H4T5P0"/>
<dbReference type="EMBL" id="JABEXW010000907">
    <property type="protein sequence ID" value="KAF4951698.1"/>
    <property type="molecule type" value="Genomic_DNA"/>
</dbReference>
<dbReference type="SUPFAM" id="SSF48403">
    <property type="entry name" value="Ankyrin repeat"/>
    <property type="match status" value="1"/>
</dbReference>
<dbReference type="OrthoDB" id="426293at2759"/>
<evidence type="ECO:0000256" key="3">
    <source>
        <dbReference type="PROSITE-ProRule" id="PRU00023"/>
    </source>
</evidence>
<feature type="repeat" description="ANK" evidence="3">
    <location>
        <begin position="452"/>
        <end position="484"/>
    </location>
</feature>
<name>A0A8H4T5P0_9HYPO</name>
<evidence type="ECO:0008006" key="7">
    <source>
        <dbReference type="Google" id="ProtNLM"/>
    </source>
</evidence>
<evidence type="ECO:0000313" key="5">
    <source>
        <dbReference type="EMBL" id="KAF4951698.1"/>
    </source>
</evidence>
<comment type="caution">
    <text evidence="5">The sequence shown here is derived from an EMBL/GenBank/DDBJ whole genome shotgun (WGS) entry which is preliminary data.</text>
</comment>
<evidence type="ECO:0000313" key="6">
    <source>
        <dbReference type="Proteomes" id="UP000622797"/>
    </source>
</evidence>
<feature type="repeat" description="ANK" evidence="3">
    <location>
        <begin position="485"/>
        <end position="517"/>
    </location>
</feature>
<feature type="compositionally biased region" description="Low complexity" evidence="4">
    <location>
        <begin position="221"/>
        <end position="236"/>
    </location>
</feature>
<dbReference type="Gene3D" id="1.25.40.20">
    <property type="entry name" value="Ankyrin repeat-containing domain"/>
    <property type="match status" value="2"/>
</dbReference>
<dbReference type="Pfam" id="PF12796">
    <property type="entry name" value="Ank_2"/>
    <property type="match status" value="1"/>
</dbReference>
<dbReference type="PANTHER" id="PTHR24198:SF194">
    <property type="entry name" value="INVERSIN-A"/>
    <property type="match status" value="1"/>
</dbReference>
<reference evidence="5" key="1">
    <citation type="journal article" date="2020" name="BMC Genomics">
        <title>Correction to: Identification and distribution of gene clusters required for synthesis of sphingolipid metabolism inhibitors in diverse species of the filamentous fungus Fusarium.</title>
        <authorList>
            <person name="Kim H.S."/>
            <person name="Lohmar J.M."/>
            <person name="Busman M."/>
            <person name="Brown D.W."/>
            <person name="Naumann T.A."/>
            <person name="Divon H.H."/>
            <person name="Lysoe E."/>
            <person name="Uhlig S."/>
            <person name="Proctor R.H."/>
        </authorList>
    </citation>
    <scope>NUCLEOTIDE SEQUENCE</scope>
    <source>
        <strain evidence="5">NRRL 20472</strain>
    </source>
</reference>
<gene>
    <name evidence="5" type="ORF">FSARC_12849</name>
</gene>
<dbReference type="Proteomes" id="UP000622797">
    <property type="component" value="Unassembled WGS sequence"/>
</dbReference>
<dbReference type="InterPro" id="IPR036770">
    <property type="entry name" value="Ankyrin_rpt-contain_sf"/>
</dbReference>
<dbReference type="InterPro" id="IPR002110">
    <property type="entry name" value="Ankyrin_rpt"/>
</dbReference>
<accession>A0A8H4T5P0</accession>
<dbReference type="Pfam" id="PF00023">
    <property type="entry name" value="Ank"/>
    <property type="match status" value="1"/>
</dbReference>
<evidence type="ECO:0000256" key="4">
    <source>
        <dbReference type="SAM" id="MobiDB-lite"/>
    </source>
</evidence>
<organism evidence="5 6">
    <name type="scientific">Fusarium sarcochroum</name>
    <dbReference type="NCBI Taxonomy" id="1208366"/>
    <lineage>
        <taxon>Eukaryota</taxon>
        <taxon>Fungi</taxon>
        <taxon>Dikarya</taxon>
        <taxon>Ascomycota</taxon>
        <taxon>Pezizomycotina</taxon>
        <taxon>Sordariomycetes</taxon>
        <taxon>Hypocreomycetidae</taxon>
        <taxon>Hypocreales</taxon>
        <taxon>Nectriaceae</taxon>
        <taxon>Fusarium</taxon>
        <taxon>Fusarium lateritium species complex</taxon>
    </lineage>
</organism>
<keyword evidence="2 3" id="KW-0040">ANK repeat</keyword>
<feature type="repeat" description="ANK" evidence="3">
    <location>
        <begin position="355"/>
        <end position="387"/>
    </location>
</feature>
<keyword evidence="6" id="KW-1185">Reference proteome</keyword>
<proteinExistence type="predicted"/>
<dbReference type="PROSITE" id="PS50088">
    <property type="entry name" value="ANK_REPEAT"/>
    <property type="match status" value="3"/>
</dbReference>
<sequence length="607" mass="67669">MELLGAVASALTLVEILIRSTEGIQRLRSNWKNAPTAINSLREELERSKDVLSQLDGILHVLEITPTFPPFTISPLSTATTLKRKIEETSATLHELQSILGCFSQHDSTECRYRWVKSQNNIDKKMKALQSSHRGIQEFLQFWNTQQQHIIGMRLQGLSEDVRTVASFCYRQTFLDIRGGTHPRPATLELEATPEELHVVLPRLRSLQSLATSSPQPCPTLEDSLLPPLSESSSSSRQNRNIDDEMRLSYRVAIRPGFVEFLDFLMRSQVNVHLPNDSGETPWLLAAQLMLPEIPHALAPIELKKKLSIIFPQPDWSKLRFNHLHMVISGLRPLDLNQVLKDPRYRSQLNSKDALGQTPLSLAAMMGNVDAVKALLVEGASVESCGSDLLRKTIHSRSKLCLESLLIPTLNPLALDNRGATLVHTVAAGCDNLDLLEPLMLAGVPLDSLNLHKCTPLSFTPLNDNHKLARFLLSKGANIDNVDKDGDTPLTEAVRLNAHNCLRLFIESGANLETVNRRGWGVLHFAGAYGDTATLQILSTARLNTEPWTDHEGNTPRELFGRRHLVSLKVVNEFERLLAGMPLTNRKVSSIPFESVVQGHSRLSLAR</sequence>
<keyword evidence="1" id="KW-0677">Repeat</keyword>
<reference evidence="5" key="2">
    <citation type="submission" date="2020-05" db="EMBL/GenBank/DDBJ databases">
        <authorList>
            <person name="Kim H.-S."/>
            <person name="Proctor R.H."/>
            <person name="Brown D.W."/>
        </authorList>
    </citation>
    <scope>NUCLEOTIDE SEQUENCE</scope>
    <source>
        <strain evidence="5">NRRL 20472</strain>
    </source>
</reference>
<evidence type="ECO:0000256" key="2">
    <source>
        <dbReference type="ARBA" id="ARBA00023043"/>
    </source>
</evidence>
<dbReference type="PANTHER" id="PTHR24198">
    <property type="entry name" value="ANKYRIN REPEAT AND PROTEIN KINASE DOMAIN-CONTAINING PROTEIN"/>
    <property type="match status" value="1"/>
</dbReference>